<name>A0A643ETB9_9HYPH</name>
<dbReference type="AlphaFoldDB" id="A0A643ETB9"/>
<proteinExistence type="predicted"/>
<dbReference type="RefSeq" id="WP_038595237.1">
    <property type="nucleotide sequence ID" value="NZ_JBHEEN010000017.1"/>
</dbReference>
<dbReference type="Pfam" id="PF07820">
    <property type="entry name" value="TraC"/>
    <property type="match status" value="1"/>
</dbReference>
<accession>A0A643ETB9</accession>
<organism evidence="1">
    <name type="scientific">Brucella pituitosa</name>
    <dbReference type="NCBI Taxonomy" id="571256"/>
    <lineage>
        <taxon>Bacteria</taxon>
        <taxon>Pseudomonadati</taxon>
        <taxon>Pseudomonadota</taxon>
        <taxon>Alphaproteobacteria</taxon>
        <taxon>Hyphomicrobiales</taxon>
        <taxon>Brucellaceae</taxon>
        <taxon>Brucella/Ochrobactrum group</taxon>
        <taxon>Brucella</taxon>
    </lineage>
</organism>
<protein>
    <recommendedName>
        <fullName evidence="2">Conjugal transfer protein TraC</fullName>
    </recommendedName>
</protein>
<dbReference type="InterPro" id="IPR012930">
    <property type="entry name" value="TraC"/>
</dbReference>
<dbReference type="EMBL" id="VZPE01000015">
    <property type="protein sequence ID" value="KAB0565843.1"/>
    <property type="molecule type" value="Genomic_DNA"/>
</dbReference>
<evidence type="ECO:0000313" key="1">
    <source>
        <dbReference type="EMBL" id="KAB0565843.1"/>
    </source>
</evidence>
<reference evidence="1" key="1">
    <citation type="submission" date="2019-09" db="EMBL/GenBank/DDBJ databases">
        <title>Draft genome sequences of 48 bacterial type strains from the CCUG.</title>
        <authorList>
            <person name="Tunovic T."/>
            <person name="Pineiro-Iglesias B."/>
            <person name="Unosson C."/>
            <person name="Inganas E."/>
            <person name="Ohlen M."/>
            <person name="Cardew S."/>
            <person name="Jensie-Markopoulos S."/>
            <person name="Salva-Serra F."/>
            <person name="Jaen-Luchoro D."/>
            <person name="Karlsson R."/>
            <person name="Svensson-Stadler L."/>
            <person name="Chun J."/>
            <person name="Moore E."/>
        </authorList>
    </citation>
    <scope>NUCLEOTIDE SEQUENCE</scope>
    <source>
        <strain evidence="1">CCUG 50899</strain>
    </source>
</reference>
<evidence type="ECO:0008006" key="2">
    <source>
        <dbReference type="Google" id="ProtNLM"/>
    </source>
</evidence>
<gene>
    <name evidence="1" type="ORF">F7Q93_22535</name>
</gene>
<comment type="caution">
    <text evidence="1">The sequence shown here is derived from an EMBL/GenBank/DDBJ whole genome shotgun (WGS) entry which is preliminary data.</text>
</comment>
<sequence length="69" mass="7427">MARPKGTKSVSQIEAEIAALQAQLQEATAAQAQKIGELAIECGLLDVPTAELKKAFQELAKRFRDSADK</sequence>